<feature type="compositionally biased region" description="Low complexity" evidence="1">
    <location>
        <begin position="27"/>
        <end position="43"/>
    </location>
</feature>
<feature type="compositionally biased region" description="Basic and acidic residues" evidence="1">
    <location>
        <begin position="705"/>
        <end position="722"/>
    </location>
</feature>
<evidence type="ECO:0000256" key="1">
    <source>
        <dbReference type="SAM" id="MobiDB-lite"/>
    </source>
</evidence>
<feature type="compositionally biased region" description="Basic residues" evidence="1">
    <location>
        <begin position="667"/>
        <end position="676"/>
    </location>
</feature>
<reference evidence="2 3" key="1">
    <citation type="journal article" date="2018" name="Nat. Ecol. Evol.">
        <title>Pezizomycetes genomes reveal the molecular basis of ectomycorrhizal truffle lifestyle.</title>
        <authorList>
            <person name="Murat C."/>
            <person name="Payen T."/>
            <person name="Noel B."/>
            <person name="Kuo A."/>
            <person name="Morin E."/>
            <person name="Chen J."/>
            <person name="Kohler A."/>
            <person name="Krizsan K."/>
            <person name="Balestrini R."/>
            <person name="Da Silva C."/>
            <person name="Montanini B."/>
            <person name="Hainaut M."/>
            <person name="Levati E."/>
            <person name="Barry K.W."/>
            <person name="Belfiori B."/>
            <person name="Cichocki N."/>
            <person name="Clum A."/>
            <person name="Dockter R.B."/>
            <person name="Fauchery L."/>
            <person name="Guy J."/>
            <person name="Iotti M."/>
            <person name="Le Tacon F."/>
            <person name="Lindquist E.A."/>
            <person name="Lipzen A."/>
            <person name="Malagnac F."/>
            <person name="Mello A."/>
            <person name="Molinier V."/>
            <person name="Miyauchi S."/>
            <person name="Poulain J."/>
            <person name="Riccioni C."/>
            <person name="Rubini A."/>
            <person name="Sitrit Y."/>
            <person name="Splivallo R."/>
            <person name="Traeger S."/>
            <person name="Wang M."/>
            <person name="Zifcakova L."/>
            <person name="Wipf D."/>
            <person name="Zambonelli A."/>
            <person name="Paolocci F."/>
            <person name="Nowrousian M."/>
            <person name="Ottonello S."/>
            <person name="Baldrian P."/>
            <person name="Spatafora J.W."/>
            <person name="Henrissat B."/>
            <person name="Nagy L.G."/>
            <person name="Aury J.M."/>
            <person name="Wincker P."/>
            <person name="Grigoriev I.V."/>
            <person name="Bonfante P."/>
            <person name="Martin F.M."/>
        </authorList>
    </citation>
    <scope>NUCLEOTIDE SEQUENCE [LARGE SCALE GENOMIC DNA]</scope>
    <source>
        <strain evidence="2 3">RN42</strain>
    </source>
</reference>
<evidence type="ECO:0000313" key="2">
    <source>
        <dbReference type="EMBL" id="RPA75292.1"/>
    </source>
</evidence>
<feature type="compositionally biased region" description="Low complexity" evidence="1">
    <location>
        <begin position="256"/>
        <end position="272"/>
    </location>
</feature>
<feature type="region of interest" description="Disordered" evidence="1">
    <location>
        <begin position="526"/>
        <end position="584"/>
    </location>
</feature>
<feature type="compositionally biased region" description="Pro residues" evidence="1">
    <location>
        <begin position="314"/>
        <end position="326"/>
    </location>
</feature>
<feature type="region of interest" description="Disordered" evidence="1">
    <location>
        <begin position="253"/>
        <end position="326"/>
    </location>
</feature>
<accession>A0A3N4HN88</accession>
<feature type="compositionally biased region" description="Low complexity" evidence="1">
    <location>
        <begin position="608"/>
        <end position="623"/>
    </location>
</feature>
<feature type="region of interest" description="Disordered" evidence="1">
    <location>
        <begin position="606"/>
        <end position="722"/>
    </location>
</feature>
<protein>
    <submittedName>
        <fullName evidence="2">Uncharacterized protein</fullName>
    </submittedName>
</protein>
<organism evidence="2 3">
    <name type="scientific">Ascobolus immersus RN42</name>
    <dbReference type="NCBI Taxonomy" id="1160509"/>
    <lineage>
        <taxon>Eukaryota</taxon>
        <taxon>Fungi</taxon>
        <taxon>Dikarya</taxon>
        <taxon>Ascomycota</taxon>
        <taxon>Pezizomycotina</taxon>
        <taxon>Pezizomycetes</taxon>
        <taxon>Pezizales</taxon>
        <taxon>Ascobolaceae</taxon>
        <taxon>Ascobolus</taxon>
    </lineage>
</organism>
<name>A0A3N4HN88_ASCIM</name>
<feature type="region of interest" description="Disordered" evidence="1">
    <location>
        <begin position="1"/>
        <end position="52"/>
    </location>
</feature>
<dbReference type="AlphaFoldDB" id="A0A3N4HN88"/>
<proteinExistence type="predicted"/>
<dbReference type="Proteomes" id="UP000275078">
    <property type="component" value="Unassembled WGS sequence"/>
</dbReference>
<evidence type="ECO:0000313" key="3">
    <source>
        <dbReference type="Proteomes" id="UP000275078"/>
    </source>
</evidence>
<feature type="compositionally biased region" description="Polar residues" evidence="1">
    <location>
        <begin position="557"/>
        <end position="568"/>
    </location>
</feature>
<feature type="compositionally biased region" description="Basic and acidic residues" evidence="1">
    <location>
        <begin position="535"/>
        <end position="555"/>
    </location>
</feature>
<feature type="compositionally biased region" description="Pro residues" evidence="1">
    <location>
        <begin position="14"/>
        <end position="26"/>
    </location>
</feature>
<dbReference type="EMBL" id="ML119767">
    <property type="protein sequence ID" value="RPA75292.1"/>
    <property type="molecule type" value="Genomic_DNA"/>
</dbReference>
<sequence>MSAEQPSETSQPALPTPTPPNPPSAPPEVTTNPPTTTAPTPTRQSKKKRQTTKFVPAAFLFKDFDPEVDRPLPNDTTQGHNGGYNGVKFQFDLNPLTEEWLKEAIMQKEREREEALRGKPLALYNTGLKELTKRQFEELTDNAKMRACLGILPGTSRSKGLVSFLRNKAEEDVQKDWPGHNLNLHSHSSFLHYPLEQKIMLSYTLTTKLADRSGYPGALSRQFLEETIPDRYKSYQSSHNLWTSIQNNTVTPAAPPSKSLLAPPLGASPSGLIAAGTDGPVEPASSSNQDDTEGSVTTAASQDKLSTNQGSPIAPVPQPSLPHKPTLPPLLHLSPLSLLHSQPIPSQLLLLVIRPSPYHPFKLLTLVTGRPQKDSVKRLPNNQRTSPWAERLDRANRTAAQLSHRRLRKDQAMIGTKTQPSGVKQIGLDGAFTPRRPRDEPTKVMVQYCDRPIKTIRYVPSMTLEVLLVLLDEDDVDGTFVGRLKSQPEYACSPVTEASFKQLVRRCIVKNDTILLWKVQEEDDDIDMDSDTELPDSREESVDTDRGSDEPEMRDAINQNTPDFNQSEPIPVHTPPSRTVESKNDQTKVLNMGMAMSIDSIIDTPKVAPTTAGKGKRATAAAPDPKKVDESQTKAGKQRVARKEKNGPKSQAPSETEPESENTGRQTRLRTSRKAKVPFDNTPPEIVNAVEKQDQIKTARAGRPPAKEKKANKKKDMDALQS</sequence>
<feature type="compositionally biased region" description="Polar residues" evidence="1">
    <location>
        <begin position="284"/>
        <end position="311"/>
    </location>
</feature>
<keyword evidence="3" id="KW-1185">Reference proteome</keyword>
<gene>
    <name evidence="2" type="ORF">BJ508DRAFT_312122</name>
</gene>